<evidence type="ECO:0000313" key="4">
    <source>
        <dbReference type="EMBL" id="VYS97927.1"/>
    </source>
</evidence>
<comment type="pathway">
    <text evidence="2">Carbohydrate biosynthesis; dTDP-L-rhamnose biosynthesis.</text>
</comment>
<sequence>MRAMMKIWVSGASGQVGTAITDVADPLAFELLNTDVEELDITEIDEVLNFAELNRPDVIINCAGITDVALCEKNPELAYKVNALGARNLSIAARKIGAKLVQISTDDVFDGQSSEPYCEFDDTNPKTVYGRSKRAGENYVKEFTEKHFIIRSNWIYGKGKNFVSNLLERVKTEHVLPVASDQFGSPTSANDLARLLLELMDTNEYGTYHITAKGTCSRYEFAKEILRLTDHDVTLQPVPTKESEFSSVRPAYAVLDNFILRILNMQEMPEWRESLKIFLKENYGGTRDE</sequence>
<comment type="function">
    <text evidence="2">Catalyzes the reduction of dTDP-6-deoxy-L-lyxo-4-hexulose to yield dTDP-L-rhamnose.</text>
</comment>
<dbReference type="PANTHER" id="PTHR10491">
    <property type="entry name" value="DTDP-4-DEHYDRORHAMNOSE REDUCTASE"/>
    <property type="match status" value="1"/>
</dbReference>
<dbReference type="EC" id="1.1.1.133" evidence="2"/>
<organism evidence="4">
    <name type="scientific">[Clostridium] nexile</name>
    <dbReference type="NCBI Taxonomy" id="29361"/>
    <lineage>
        <taxon>Bacteria</taxon>
        <taxon>Bacillati</taxon>
        <taxon>Bacillota</taxon>
        <taxon>Clostridia</taxon>
        <taxon>Lachnospirales</taxon>
        <taxon>Lachnospiraceae</taxon>
        <taxon>Tyzzerella</taxon>
    </lineage>
</organism>
<comment type="similarity">
    <text evidence="1 2">Belongs to the dTDP-4-dehydrorhamnose reductase family.</text>
</comment>
<reference evidence="4" key="1">
    <citation type="submission" date="2019-11" db="EMBL/GenBank/DDBJ databases">
        <authorList>
            <person name="Feng L."/>
        </authorList>
    </citation>
    <scope>NUCLEOTIDE SEQUENCE</scope>
    <source>
        <strain evidence="4">CnexileLFYP112</strain>
    </source>
</reference>
<gene>
    <name evidence="4" type="primary">rmlD</name>
    <name evidence="4" type="ORF">CNLFYP112_01529</name>
</gene>
<keyword evidence="2" id="KW-0521">NADP</keyword>
<dbReference type="InterPro" id="IPR029903">
    <property type="entry name" value="RmlD-like-bd"/>
</dbReference>
<protein>
    <recommendedName>
        <fullName evidence="2">dTDP-4-dehydrorhamnose reductase</fullName>
        <ecNumber evidence="2">1.1.1.133</ecNumber>
    </recommendedName>
</protein>
<proteinExistence type="inferred from homology"/>
<dbReference type="Gene3D" id="3.90.25.10">
    <property type="entry name" value="UDP-galactose 4-epimerase, domain 1"/>
    <property type="match status" value="1"/>
</dbReference>
<dbReference type="EMBL" id="CACRTG010000008">
    <property type="protein sequence ID" value="VYS97927.1"/>
    <property type="molecule type" value="Genomic_DNA"/>
</dbReference>
<dbReference type="Pfam" id="PF04321">
    <property type="entry name" value="RmlD_sub_bind"/>
    <property type="match status" value="1"/>
</dbReference>
<dbReference type="InterPro" id="IPR036291">
    <property type="entry name" value="NAD(P)-bd_dom_sf"/>
</dbReference>
<dbReference type="InterPro" id="IPR005913">
    <property type="entry name" value="dTDP_dehydrorham_reduct"/>
</dbReference>
<dbReference type="Gene3D" id="3.40.50.720">
    <property type="entry name" value="NAD(P)-binding Rossmann-like Domain"/>
    <property type="match status" value="1"/>
</dbReference>
<dbReference type="AlphaFoldDB" id="A0A6N2SWJ8"/>
<dbReference type="NCBIfam" id="TIGR01214">
    <property type="entry name" value="rmlD"/>
    <property type="match status" value="1"/>
</dbReference>
<dbReference type="SUPFAM" id="SSF51735">
    <property type="entry name" value="NAD(P)-binding Rossmann-fold domains"/>
    <property type="match status" value="1"/>
</dbReference>
<dbReference type="GO" id="GO:0005829">
    <property type="term" value="C:cytosol"/>
    <property type="evidence" value="ECO:0007669"/>
    <property type="project" value="TreeGrafter"/>
</dbReference>
<evidence type="ECO:0000256" key="2">
    <source>
        <dbReference type="RuleBase" id="RU364082"/>
    </source>
</evidence>
<accession>A0A6N2SWJ8</accession>
<dbReference type="GO" id="GO:0008831">
    <property type="term" value="F:dTDP-4-dehydrorhamnose reductase activity"/>
    <property type="evidence" value="ECO:0007669"/>
    <property type="project" value="UniProtKB-EC"/>
</dbReference>
<dbReference type="PANTHER" id="PTHR10491:SF4">
    <property type="entry name" value="METHIONINE ADENOSYLTRANSFERASE 2 SUBUNIT BETA"/>
    <property type="match status" value="1"/>
</dbReference>
<evidence type="ECO:0000256" key="1">
    <source>
        <dbReference type="ARBA" id="ARBA00010944"/>
    </source>
</evidence>
<feature type="domain" description="RmlD-like substrate binding" evidence="3">
    <location>
        <begin position="5"/>
        <end position="281"/>
    </location>
</feature>
<dbReference type="UniPathway" id="UPA00124"/>
<name>A0A6N2SWJ8_9FIRM</name>
<dbReference type="GO" id="GO:0019305">
    <property type="term" value="P:dTDP-rhamnose biosynthetic process"/>
    <property type="evidence" value="ECO:0007669"/>
    <property type="project" value="UniProtKB-UniPathway"/>
</dbReference>
<dbReference type="CDD" id="cd05254">
    <property type="entry name" value="dTDP_HR_like_SDR_e"/>
    <property type="match status" value="1"/>
</dbReference>
<evidence type="ECO:0000259" key="3">
    <source>
        <dbReference type="Pfam" id="PF04321"/>
    </source>
</evidence>
<keyword evidence="2 4" id="KW-0560">Oxidoreductase</keyword>